<dbReference type="Proteomes" id="UP000253490">
    <property type="component" value="Unassembled WGS sequence"/>
</dbReference>
<dbReference type="InterPro" id="IPR013324">
    <property type="entry name" value="RNA_pol_sigma_r3/r4-like"/>
</dbReference>
<gene>
    <name evidence="3" type="ORF">DES36_11412</name>
</gene>
<dbReference type="AlphaFoldDB" id="A0A366I1S9"/>
<dbReference type="PANTHER" id="PTHR37478:SF2">
    <property type="entry name" value="UPF0251 PROTEIN TK0562"/>
    <property type="match status" value="1"/>
</dbReference>
<evidence type="ECO:0000256" key="2">
    <source>
        <dbReference type="HAMAP-Rule" id="MF_00674"/>
    </source>
</evidence>
<evidence type="ECO:0000313" key="4">
    <source>
        <dbReference type="Proteomes" id="UP000253490"/>
    </source>
</evidence>
<proteinExistence type="inferred from homology"/>
<dbReference type="InterPro" id="IPR036388">
    <property type="entry name" value="WH-like_DNA-bd_sf"/>
</dbReference>
<dbReference type="EMBL" id="QNRX01000014">
    <property type="protein sequence ID" value="RBP61330.1"/>
    <property type="molecule type" value="Genomic_DNA"/>
</dbReference>
<dbReference type="Gene3D" id="1.10.10.10">
    <property type="entry name" value="Winged helix-like DNA-binding domain superfamily/Winged helix DNA-binding domain"/>
    <property type="match status" value="1"/>
</dbReference>
<dbReference type="RefSeq" id="WP_113921159.1">
    <property type="nucleotide sequence ID" value="NZ_QNRX01000014.1"/>
</dbReference>
<evidence type="ECO:0000256" key="1">
    <source>
        <dbReference type="ARBA" id="ARBA00009350"/>
    </source>
</evidence>
<reference evidence="3 4" key="1">
    <citation type="submission" date="2018-06" db="EMBL/GenBank/DDBJ databases">
        <title>Genomic Encyclopedia of Type Strains, Phase IV (KMG-IV): sequencing the most valuable type-strain genomes for metagenomic binning, comparative biology and taxonomic classification.</title>
        <authorList>
            <person name="Goeker M."/>
        </authorList>
    </citation>
    <scope>NUCLEOTIDE SEQUENCE [LARGE SCALE GENOMIC DNA]</scope>
    <source>
        <strain evidence="3 4">DSM 22112</strain>
    </source>
</reference>
<sequence length="118" mass="13428">MPRPKKCRRVCCLPDNSKFGPLDVENDENNHLIMAVDEYETIRLIDFEGLNQEECSLRMNVARTTVQAIYNNARKKLAEFLVNGKVLHIAGGEYQLCNETIKPCGKSCCSEAKCKQKF</sequence>
<name>A0A366I1S9_9FIRM</name>
<protein>
    <recommendedName>
        <fullName evidence="2">UPF0251 protein DES36_11412</fullName>
    </recommendedName>
</protein>
<comment type="similarity">
    <text evidence="1 2">Belongs to the UPF0251 family.</text>
</comment>
<dbReference type="Pfam" id="PF02001">
    <property type="entry name" value="DUF134"/>
    <property type="match status" value="1"/>
</dbReference>
<evidence type="ECO:0000313" key="3">
    <source>
        <dbReference type="EMBL" id="RBP61330.1"/>
    </source>
</evidence>
<comment type="caution">
    <text evidence="3">The sequence shown here is derived from an EMBL/GenBank/DDBJ whole genome shotgun (WGS) entry which is preliminary data.</text>
</comment>
<dbReference type="PANTHER" id="PTHR37478">
    <property type="match status" value="1"/>
</dbReference>
<accession>A0A366I1S9</accession>
<keyword evidence="4" id="KW-1185">Reference proteome</keyword>
<dbReference type="SUPFAM" id="SSF88659">
    <property type="entry name" value="Sigma3 and sigma4 domains of RNA polymerase sigma factors"/>
    <property type="match status" value="1"/>
</dbReference>
<dbReference type="InterPro" id="IPR002852">
    <property type="entry name" value="UPF0251"/>
</dbReference>
<dbReference type="OrthoDB" id="280278at2"/>
<dbReference type="GO" id="GO:0003677">
    <property type="term" value="F:DNA binding"/>
    <property type="evidence" value="ECO:0007669"/>
    <property type="project" value="UniProtKB-KW"/>
</dbReference>
<dbReference type="HAMAP" id="MF_00674">
    <property type="entry name" value="UPF0251"/>
    <property type="match status" value="1"/>
</dbReference>
<keyword evidence="3" id="KW-0238">DNA-binding</keyword>
<organism evidence="3 4">
    <name type="scientific">Alkalibaculum bacchi</name>
    <dbReference type="NCBI Taxonomy" id="645887"/>
    <lineage>
        <taxon>Bacteria</taxon>
        <taxon>Bacillati</taxon>
        <taxon>Bacillota</taxon>
        <taxon>Clostridia</taxon>
        <taxon>Eubacteriales</taxon>
        <taxon>Eubacteriaceae</taxon>
        <taxon>Alkalibaculum</taxon>
    </lineage>
</organism>